<dbReference type="InterPro" id="IPR014719">
    <property type="entry name" value="Ribosomal_bL12_C/ClpS-like"/>
</dbReference>
<comment type="caution">
    <text evidence="3">The sequence shown here is derived from an EMBL/GenBank/DDBJ whole genome shotgun (WGS) entry which is preliminary data.</text>
</comment>
<dbReference type="GO" id="GO:0006508">
    <property type="term" value="P:proteolysis"/>
    <property type="evidence" value="ECO:0007669"/>
    <property type="project" value="UniProtKB-KW"/>
</dbReference>
<dbReference type="InterPro" id="IPR022935">
    <property type="entry name" value="ClpS"/>
</dbReference>
<dbReference type="SUPFAM" id="SSF54736">
    <property type="entry name" value="ClpS-like"/>
    <property type="match status" value="1"/>
</dbReference>
<dbReference type="NCBIfam" id="NF000672">
    <property type="entry name" value="PRK00033.1-5"/>
    <property type="match status" value="1"/>
</dbReference>
<dbReference type="InterPro" id="IPR003769">
    <property type="entry name" value="ClpS_core"/>
</dbReference>
<keyword evidence="3" id="KW-0645">Protease</keyword>
<feature type="domain" description="Adaptor protein ClpS core" evidence="2">
    <location>
        <begin position="72"/>
        <end position="150"/>
    </location>
</feature>
<evidence type="ECO:0000256" key="1">
    <source>
        <dbReference type="HAMAP-Rule" id="MF_00302"/>
    </source>
</evidence>
<evidence type="ECO:0000313" key="3">
    <source>
        <dbReference type="EMBL" id="NIJ57790.1"/>
    </source>
</evidence>
<organism evidence="3 4">
    <name type="scientific">Pseudochelatococcus lubricantis</name>
    <dbReference type="NCBI Taxonomy" id="1538102"/>
    <lineage>
        <taxon>Bacteria</taxon>
        <taxon>Pseudomonadati</taxon>
        <taxon>Pseudomonadota</taxon>
        <taxon>Alphaproteobacteria</taxon>
        <taxon>Hyphomicrobiales</taxon>
        <taxon>Chelatococcaceae</taxon>
        <taxon>Pseudochelatococcus</taxon>
    </lineage>
</organism>
<dbReference type="EMBL" id="JAASQI010000003">
    <property type="protein sequence ID" value="NIJ57790.1"/>
    <property type="molecule type" value="Genomic_DNA"/>
</dbReference>
<sequence length="155" mass="17392">MLQAAEHPGILPAFPTACRKAASGVAGMATKGRSADGHSRAVWHMADKPSRTVSIPEGPGTTLLTRTRTRTKRPSMYRVLLLNDDYTPMEFVVHVLERFFNKNKEDATRIMLHVHQTGVGECGIFTYEVAETKVTQVMDFSRKHQHPLQCVMEKK</sequence>
<dbReference type="Pfam" id="PF02617">
    <property type="entry name" value="ClpS"/>
    <property type="match status" value="1"/>
</dbReference>
<protein>
    <recommendedName>
        <fullName evidence="1">ATP-dependent Clp protease adapter protein ClpS</fullName>
    </recommendedName>
</protein>
<dbReference type="PANTHER" id="PTHR33473">
    <property type="entry name" value="ATP-DEPENDENT CLP PROTEASE ADAPTER PROTEIN CLPS1, CHLOROPLASTIC"/>
    <property type="match status" value="1"/>
</dbReference>
<reference evidence="3 4" key="1">
    <citation type="submission" date="2020-03" db="EMBL/GenBank/DDBJ databases">
        <title>Genomic Encyclopedia of Type Strains, Phase IV (KMG-IV): sequencing the most valuable type-strain genomes for metagenomic binning, comparative biology and taxonomic classification.</title>
        <authorList>
            <person name="Goeker M."/>
        </authorList>
    </citation>
    <scope>NUCLEOTIDE SEQUENCE [LARGE SCALE GENOMIC DNA]</scope>
    <source>
        <strain evidence="3 4">DSM 103870</strain>
    </source>
</reference>
<name>A0ABX0V1T3_9HYPH</name>
<proteinExistence type="inferred from homology"/>
<dbReference type="HAMAP" id="MF_00302">
    <property type="entry name" value="ClpS"/>
    <property type="match status" value="1"/>
</dbReference>
<dbReference type="NCBIfam" id="NF000669">
    <property type="entry name" value="PRK00033.1-2"/>
    <property type="match status" value="1"/>
</dbReference>
<dbReference type="GO" id="GO:0008233">
    <property type="term" value="F:peptidase activity"/>
    <property type="evidence" value="ECO:0007669"/>
    <property type="project" value="UniProtKB-KW"/>
</dbReference>
<comment type="function">
    <text evidence="1">Involved in the modulation of the specificity of the ClpAP-mediated ATP-dependent protein degradation.</text>
</comment>
<evidence type="ECO:0000313" key="4">
    <source>
        <dbReference type="Proteomes" id="UP001429580"/>
    </source>
</evidence>
<dbReference type="Gene3D" id="3.30.1390.10">
    <property type="match status" value="1"/>
</dbReference>
<accession>A0ABX0V1T3</accession>
<keyword evidence="4" id="KW-1185">Reference proteome</keyword>
<keyword evidence="3" id="KW-0378">Hydrolase</keyword>
<dbReference type="Proteomes" id="UP001429580">
    <property type="component" value="Unassembled WGS sequence"/>
</dbReference>
<dbReference type="PANTHER" id="PTHR33473:SF19">
    <property type="entry name" value="ATP-DEPENDENT CLP PROTEASE ADAPTER PROTEIN CLPS"/>
    <property type="match status" value="1"/>
</dbReference>
<gene>
    <name evidence="1" type="primary">clpS</name>
    <name evidence="3" type="ORF">FHS82_001626</name>
</gene>
<comment type="subunit">
    <text evidence="1">Binds to the N-terminal domain of the chaperone ClpA.</text>
</comment>
<evidence type="ECO:0000259" key="2">
    <source>
        <dbReference type="Pfam" id="PF02617"/>
    </source>
</evidence>
<comment type="similarity">
    <text evidence="1">Belongs to the ClpS family.</text>
</comment>